<accession>A0A5B9QWQ7</accession>
<dbReference type="KEGG" id="rul:UC8_55240"/>
<protein>
    <recommendedName>
        <fullName evidence="3">General secretion pathway GspH domain-containing protein</fullName>
    </recommendedName>
</protein>
<evidence type="ECO:0008006" key="3">
    <source>
        <dbReference type="Google" id="ProtNLM"/>
    </source>
</evidence>
<dbReference type="Pfam" id="PF07963">
    <property type="entry name" value="N_methyl"/>
    <property type="match status" value="1"/>
</dbReference>
<evidence type="ECO:0000313" key="1">
    <source>
        <dbReference type="EMBL" id="QEG43474.1"/>
    </source>
</evidence>
<keyword evidence="2" id="KW-1185">Reference proteome</keyword>
<reference evidence="1 2" key="1">
    <citation type="submission" date="2019-08" db="EMBL/GenBank/DDBJ databases">
        <title>Deep-cultivation of Planctomycetes and their phenomic and genomic characterization uncovers novel biology.</title>
        <authorList>
            <person name="Wiegand S."/>
            <person name="Jogler M."/>
            <person name="Boedeker C."/>
            <person name="Pinto D."/>
            <person name="Vollmers J."/>
            <person name="Rivas-Marin E."/>
            <person name="Kohn T."/>
            <person name="Peeters S.H."/>
            <person name="Heuer A."/>
            <person name="Rast P."/>
            <person name="Oberbeckmann S."/>
            <person name="Bunk B."/>
            <person name="Jeske O."/>
            <person name="Meyerdierks A."/>
            <person name="Storesund J.E."/>
            <person name="Kallscheuer N."/>
            <person name="Luecker S."/>
            <person name="Lage O.M."/>
            <person name="Pohl T."/>
            <person name="Merkel B.J."/>
            <person name="Hornburger P."/>
            <person name="Mueller R.-W."/>
            <person name="Bruemmer F."/>
            <person name="Labrenz M."/>
            <person name="Spormann A.M."/>
            <person name="Op den Camp H."/>
            <person name="Overmann J."/>
            <person name="Amann R."/>
            <person name="Jetten M.S.M."/>
            <person name="Mascher T."/>
            <person name="Medema M.H."/>
            <person name="Devos D.P."/>
            <person name="Kaster A.-K."/>
            <person name="Ovreas L."/>
            <person name="Rohde M."/>
            <person name="Galperin M.Y."/>
            <person name="Jogler C."/>
        </authorList>
    </citation>
    <scope>NUCLEOTIDE SEQUENCE [LARGE SCALE GENOMIC DNA]</scope>
    <source>
        <strain evidence="1 2">UC8</strain>
    </source>
</reference>
<dbReference type="EMBL" id="CP042914">
    <property type="protein sequence ID" value="QEG43474.1"/>
    <property type="molecule type" value="Genomic_DNA"/>
</dbReference>
<name>A0A5B9QWQ7_9BACT</name>
<dbReference type="Gene3D" id="3.30.700.10">
    <property type="entry name" value="Glycoprotein, Type 4 Pilin"/>
    <property type="match status" value="1"/>
</dbReference>
<dbReference type="NCBIfam" id="TIGR02532">
    <property type="entry name" value="IV_pilin_GFxxxE"/>
    <property type="match status" value="1"/>
</dbReference>
<dbReference type="SUPFAM" id="SSF54523">
    <property type="entry name" value="Pili subunits"/>
    <property type="match status" value="1"/>
</dbReference>
<evidence type="ECO:0000313" key="2">
    <source>
        <dbReference type="Proteomes" id="UP000325286"/>
    </source>
</evidence>
<proteinExistence type="predicted"/>
<dbReference type="RefSeq" id="WP_068129708.1">
    <property type="nucleotide sequence ID" value="NZ_CP042914.1"/>
</dbReference>
<dbReference type="InterPro" id="IPR012902">
    <property type="entry name" value="N_methyl_site"/>
</dbReference>
<dbReference type="InterPro" id="IPR045584">
    <property type="entry name" value="Pilin-like"/>
</dbReference>
<organism evidence="1 2">
    <name type="scientific">Roseimaritima ulvae</name>
    <dbReference type="NCBI Taxonomy" id="980254"/>
    <lineage>
        <taxon>Bacteria</taxon>
        <taxon>Pseudomonadati</taxon>
        <taxon>Planctomycetota</taxon>
        <taxon>Planctomycetia</taxon>
        <taxon>Pirellulales</taxon>
        <taxon>Pirellulaceae</taxon>
        <taxon>Roseimaritima</taxon>
    </lineage>
</organism>
<dbReference type="Proteomes" id="UP000325286">
    <property type="component" value="Chromosome"/>
</dbReference>
<sequence length="161" mass="17741">MRGSHRRRTAFSLIELTVVILILGIVAAVAQPRYAAALAAFRLDSAAQRVAQDLQWASTRARVSSKPVLIRFHDDAPEAFYRFDKLADPLNPAAAMNPADSSTWYTVDLTQEPYAVWLSANADLTFDIHGRCDQDALIVLSLGAESRTVRWNAASGELIIE</sequence>
<dbReference type="AlphaFoldDB" id="A0A5B9QWQ7"/>
<gene>
    <name evidence="1" type="ORF">UC8_55240</name>
</gene>